<reference evidence="2 3" key="1">
    <citation type="journal article" date="2014" name="Am. J. Bot.">
        <title>Genome assembly and annotation for red clover (Trifolium pratense; Fabaceae).</title>
        <authorList>
            <person name="Istvanek J."/>
            <person name="Jaros M."/>
            <person name="Krenek A."/>
            <person name="Repkova J."/>
        </authorList>
    </citation>
    <scope>NUCLEOTIDE SEQUENCE [LARGE SCALE GENOMIC DNA]</scope>
    <source>
        <strain evidence="3">cv. Tatra</strain>
        <tissue evidence="2">Young leaves</tissue>
    </source>
</reference>
<dbReference type="InterPro" id="IPR036047">
    <property type="entry name" value="F-box-like_dom_sf"/>
</dbReference>
<dbReference type="Proteomes" id="UP000236291">
    <property type="component" value="Unassembled WGS sequence"/>
</dbReference>
<feature type="non-terminal residue" evidence="2">
    <location>
        <position position="33"/>
    </location>
</feature>
<sequence>MEMKNQLHYLPDELIIQILLRLPVKSLVHFKCV</sequence>
<feature type="domain" description="F-box" evidence="1">
    <location>
        <begin position="4"/>
        <end position="33"/>
    </location>
</feature>
<dbReference type="PROSITE" id="PS50181">
    <property type="entry name" value="FBOX"/>
    <property type="match status" value="1"/>
</dbReference>
<protein>
    <recommendedName>
        <fullName evidence="1">F-box domain-containing protein</fullName>
    </recommendedName>
</protein>
<comment type="caution">
    <text evidence="2">The sequence shown here is derived from an EMBL/GenBank/DDBJ whole genome shotgun (WGS) entry which is preliminary data.</text>
</comment>
<evidence type="ECO:0000313" key="2">
    <source>
        <dbReference type="EMBL" id="PNX64651.1"/>
    </source>
</evidence>
<reference evidence="2 3" key="2">
    <citation type="journal article" date="2017" name="Front. Plant Sci.">
        <title>Gene Classification and Mining of Molecular Markers Useful in Red Clover (Trifolium pratense) Breeding.</title>
        <authorList>
            <person name="Istvanek J."/>
            <person name="Dluhosova J."/>
            <person name="Dluhos P."/>
            <person name="Patkova L."/>
            <person name="Nedelnik J."/>
            <person name="Repkova J."/>
        </authorList>
    </citation>
    <scope>NUCLEOTIDE SEQUENCE [LARGE SCALE GENOMIC DNA]</scope>
    <source>
        <strain evidence="3">cv. Tatra</strain>
        <tissue evidence="2">Young leaves</tissue>
    </source>
</reference>
<evidence type="ECO:0000259" key="1">
    <source>
        <dbReference type="PROSITE" id="PS50181"/>
    </source>
</evidence>
<organism evidence="2 3">
    <name type="scientific">Trifolium pratense</name>
    <name type="common">Red clover</name>
    <dbReference type="NCBI Taxonomy" id="57577"/>
    <lineage>
        <taxon>Eukaryota</taxon>
        <taxon>Viridiplantae</taxon>
        <taxon>Streptophyta</taxon>
        <taxon>Embryophyta</taxon>
        <taxon>Tracheophyta</taxon>
        <taxon>Spermatophyta</taxon>
        <taxon>Magnoliopsida</taxon>
        <taxon>eudicotyledons</taxon>
        <taxon>Gunneridae</taxon>
        <taxon>Pentapetalae</taxon>
        <taxon>rosids</taxon>
        <taxon>fabids</taxon>
        <taxon>Fabales</taxon>
        <taxon>Fabaceae</taxon>
        <taxon>Papilionoideae</taxon>
        <taxon>50 kb inversion clade</taxon>
        <taxon>NPAAA clade</taxon>
        <taxon>Hologalegina</taxon>
        <taxon>IRL clade</taxon>
        <taxon>Trifolieae</taxon>
        <taxon>Trifolium</taxon>
    </lineage>
</organism>
<accession>A0A2K3KEE1</accession>
<name>A0A2K3KEE1_TRIPR</name>
<dbReference type="Pfam" id="PF00646">
    <property type="entry name" value="F-box"/>
    <property type="match status" value="1"/>
</dbReference>
<dbReference type="EMBL" id="ASHM01168800">
    <property type="protein sequence ID" value="PNX64651.1"/>
    <property type="molecule type" value="Genomic_DNA"/>
</dbReference>
<gene>
    <name evidence="2" type="ORF">L195_g062221</name>
</gene>
<dbReference type="Gene3D" id="1.20.1280.50">
    <property type="match status" value="1"/>
</dbReference>
<proteinExistence type="predicted"/>
<dbReference type="InterPro" id="IPR001810">
    <property type="entry name" value="F-box_dom"/>
</dbReference>
<evidence type="ECO:0000313" key="3">
    <source>
        <dbReference type="Proteomes" id="UP000236291"/>
    </source>
</evidence>
<dbReference type="SUPFAM" id="SSF81383">
    <property type="entry name" value="F-box domain"/>
    <property type="match status" value="1"/>
</dbReference>
<dbReference type="AlphaFoldDB" id="A0A2K3KEE1"/>